<evidence type="ECO:0000313" key="1">
    <source>
        <dbReference type="EMBL" id="VAX03990.1"/>
    </source>
</evidence>
<dbReference type="AlphaFoldDB" id="A0A3B1B106"/>
<dbReference type="EMBL" id="UOFV01000440">
    <property type="protein sequence ID" value="VAX03990.1"/>
    <property type="molecule type" value="Genomic_DNA"/>
</dbReference>
<reference evidence="1" key="1">
    <citation type="submission" date="2018-06" db="EMBL/GenBank/DDBJ databases">
        <authorList>
            <person name="Zhirakovskaya E."/>
        </authorList>
    </citation>
    <scope>NUCLEOTIDE SEQUENCE</scope>
</reference>
<gene>
    <name evidence="1" type="ORF">MNBD_GAMMA19-756</name>
</gene>
<feature type="non-terminal residue" evidence="1">
    <location>
        <position position="114"/>
    </location>
</feature>
<organism evidence="1">
    <name type="scientific">hydrothermal vent metagenome</name>
    <dbReference type="NCBI Taxonomy" id="652676"/>
    <lineage>
        <taxon>unclassified sequences</taxon>
        <taxon>metagenomes</taxon>
        <taxon>ecological metagenomes</taxon>
    </lineage>
</organism>
<proteinExistence type="predicted"/>
<accession>A0A3B1B106</accession>
<sequence>MVDIKFITPINIFRWMLLVTCSFSLAVTYADVSKDTELNFLLSSEWTEPVFKQYTSQSINKTNERRWRWQYTRENATLIVTRSECEKCKPVTQQVVDEYNSPEAQMSGRSSALL</sequence>
<name>A0A3B1B106_9ZZZZ</name>
<protein>
    <submittedName>
        <fullName evidence="1">Uncharacterized protein</fullName>
    </submittedName>
</protein>